<organism evidence="1 2">
    <name type="scientific">Methanosalsum natronophilum</name>
    <dbReference type="NCBI Taxonomy" id="768733"/>
    <lineage>
        <taxon>Archaea</taxon>
        <taxon>Methanobacteriati</taxon>
        <taxon>Methanobacteriota</taxon>
        <taxon>Stenosarchaea group</taxon>
        <taxon>Methanomicrobia</taxon>
        <taxon>Methanosarcinales</taxon>
        <taxon>Methanosarcinaceae</taxon>
        <taxon>Methanosalsum</taxon>
    </lineage>
</organism>
<proteinExistence type="predicted"/>
<evidence type="ECO:0000313" key="2">
    <source>
        <dbReference type="Proteomes" id="UP000284763"/>
    </source>
</evidence>
<dbReference type="RefSeq" id="WP_259134681.1">
    <property type="nucleotide sequence ID" value="NZ_JANUCS010000007.1"/>
</dbReference>
<reference evidence="1 2" key="1">
    <citation type="submission" date="2018-08" db="EMBL/GenBank/DDBJ databases">
        <title>The metabolism and importance of syntrophic acetate oxidation coupled to methane or sulfide production in haloalkaline environments.</title>
        <authorList>
            <person name="Timmers P.H.A."/>
            <person name="Vavourakis C.D."/>
            <person name="Sorokin D.Y."/>
            <person name="Sinninghe Damste J.S."/>
            <person name="Muyzer G."/>
            <person name="Stams A.J.M."/>
            <person name="Plugge C.M."/>
        </authorList>
    </citation>
    <scope>NUCLEOTIDE SEQUENCE [LARGE SCALE GENOMIC DNA]</scope>
    <source>
        <strain evidence="1">MSAO_Arc3</strain>
    </source>
</reference>
<dbReference type="AlphaFoldDB" id="A0A3R7XVU0"/>
<sequence length="122" mass="13618">MQGIQMDLISEHKLAEMAPIEKVKFIIGEVKKGKILVLEKGLSPSEEASLIEMTMTMIDPDGFSGIEMESYPAENSSSIFEKIFKKKRPRTRLTLIGPANHLKTLRKDKNLISALVSSSNNQ</sequence>
<dbReference type="PIRSF" id="PIRSF004977">
    <property type="entry name" value="UCP004977"/>
    <property type="match status" value="1"/>
</dbReference>
<dbReference type="Pfam" id="PF09846">
    <property type="entry name" value="OapB"/>
    <property type="match status" value="1"/>
</dbReference>
<dbReference type="EMBL" id="QZAB01000073">
    <property type="protein sequence ID" value="RQD91544.1"/>
    <property type="molecule type" value="Genomic_DNA"/>
</dbReference>
<gene>
    <name evidence="1" type="ORF">D5R95_01000</name>
</gene>
<protein>
    <submittedName>
        <fullName evidence="1">DUF2073 domain-containing protein</fullName>
    </submittedName>
</protein>
<dbReference type="InterPro" id="IPR012017">
    <property type="entry name" value="OapB-like"/>
</dbReference>
<comment type="caution">
    <text evidence="1">The sequence shown here is derived from an EMBL/GenBank/DDBJ whole genome shotgun (WGS) entry which is preliminary data.</text>
</comment>
<evidence type="ECO:0000313" key="1">
    <source>
        <dbReference type="EMBL" id="RQD91544.1"/>
    </source>
</evidence>
<name>A0A3R7XVU0_9EURY</name>
<dbReference type="Proteomes" id="UP000284763">
    <property type="component" value="Unassembled WGS sequence"/>
</dbReference>
<accession>A0A3R7XVU0</accession>